<name>A0A382UW27_9ZZZZ</name>
<dbReference type="PANTHER" id="PTHR39328:SF1">
    <property type="entry name" value="BLL2871 PROTEIN"/>
    <property type="match status" value="1"/>
</dbReference>
<dbReference type="Pfam" id="PF06267">
    <property type="entry name" value="DUF1028"/>
    <property type="match status" value="1"/>
</dbReference>
<feature type="non-terminal residue" evidence="1">
    <location>
        <position position="107"/>
    </location>
</feature>
<dbReference type="SUPFAM" id="SSF56235">
    <property type="entry name" value="N-terminal nucleophile aminohydrolases (Ntn hydrolases)"/>
    <property type="match status" value="1"/>
</dbReference>
<evidence type="ECO:0000313" key="1">
    <source>
        <dbReference type="EMBL" id="SVD38456.1"/>
    </source>
</evidence>
<gene>
    <name evidence="1" type="ORF">METZ01_LOCUS391310</name>
</gene>
<dbReference type="AlphaFoldDB" id="A0A382UW27"/>
<dbReference type="Gene3D" id="3.60.20.10">
    <property type="entry name" value="Glutamine Phosphoribosylpyrophosphate, subunit 1, domain 1"/>
    <property type="match status" value="1"/>
</dbReference>
<dbReference type="InterPro" id="IPR010430">
    <property type="entry name" value="DUF1028"/>
</dbReference>
<organism evidence="1">
    <name type="scientific">marine metagenome</name>
    <dbReference type="NCBI Taxonomy" id="408172"/>
    <lineage>
        <taxon>unclassified sequences</taxon>
        <taxon>metagenomes</taxon>
        <taxon>ecological metagenomes</taxon>
    </lineage>
</organism>
<accession>A0A382UW27</accession>
<dbReference type="EMBL" id="UINC01147251">
    <property type="protein sequence ID" value="SVD38456.1"/>
    <property type="molecule type" value="Genomic_DNA"/>
</dbReference>
<protein>
    <recommendedName>
        <fullName evidence="2">Fimbrial assembly protein FimA</fullName>
    </recommendedName>
</protein>
<reference evidence="1" key="1">
    <citation type="submission" date="2018-05" db="EMBL/GenBank/DDBJ databases">
        <authorList>
            <person name="Lanie J.A."/>
            <person name="Ng W.-L."/>
            <person name="Kazmierczak K.M."/>
            <person name="Andrzejewski T.M."/>
            <person name="Davidsen T.M."/>
            <person name="Wayne K.J."/>
            <person name="Tettelin H."/>
            <person name="Glass J.I."/>
            <person name="Rusch D."/>
            <person name="Podicherti R."/>
            <person name="Tsui H.-C.T."/>
            <person name="Winkler M.E."/>
        </authorList>
    </citation>
    <scope>NUCLEOTIDE SEQUENCE</scope>
</reference>
<dbReference type="InterPro" id="IPR029055">
    <property type="entry name" value="Ntn_hydrolases_N"/>
</dbReference>
<evidence type="ECO:0008006" key="2">
    <source>
        <dbReference type="Google" id="ProtNLM"/>
    </source>
</evidence>
<sequence length="107" mass="11362">MTFSVSGYCKKTGMVGVAITTSSICVASRCPWVRAGVGAAATQNITDPSLGNLMLDYLEEGSSVQQTIHKVVKEHKFINYRQLALVDSKGNCVSYTGSKTLGINAVS</sequence>
<proteinExistence type="predicted"/>
<dbReference type="PANTHER" id="PTHR39328">
    <property type="entry name" value="BLL2871 PROTEIN"/>
    <property type="match status" value="1"/>
</dbReference>